<name>A0A5C8JKY7_9BACT</name>
<evidence type="ECO:0000313" key="2">
    <source>
        <dbReference type="EMBL" id="TXK38132.1"/>
    </source>
</evidence>
<feature type="transmembrane region" description="Helical" evidence="1">
    <location>
        <begin position="87"/>
        <end position="109"/>
    </location>
</feature>
<organism evidence="2 3">
    <name type="scientific">Pontibacter qinzhouensis</name>
    <dbReference type="NCBI Taxonomy" id="2603253"/>
    <lineage>
        <taxon>Bacteria</taxon>
        <taxon>Pseudomonadati</taxon>
        <taxon>Bacteroidota</taxon>
        <taxon>Cytophagia</taxon>
        <taxon>Cytophagales</taxon>
        <taxon>Hymenobacteraceae</taxon>
        <taxon>Pontibacter</taxon>
    </lineage>
</organism>
<reference evidence="2 3" key="1">
    <citation type="submission" date="2019-08" db="EMBL/GenBank/DDBJ databases">
        <authorList>
            <person name="Shi S."/>
        </authorList>
    </citation>
    <scope>NUCLEOTIDE SEQUENCE [LARGE SCALE GENOMIC DNA]</scope>
    <source>
        <strain evidence="2 3">GY10130</strain>
    </source>
</reference>
<sequence length="254" mass="28077">MPQIINGKMPDGIQNPSAAKELVLPHQQQVTGMVVVQRATIVRYLLLAGAVLFLLHGLVVLAIYSGRADSFLPTWQATFYFDKEGNLPSFFSAFLLLLASLFLGLIAACKQQEKNFFSGYWVALALIFLFLGIDEAAGMHELVLSKFSNGHVVWGQASGAAMLVFATFYYQFYKSLNKATRRGFFVAGFCFLFGAVGLEMVGTGLLAQGMNDRELAFMLVMTLEEVFEMGSILYFVSVLLQYLKNYPVLGIAVK</sequence>
<evidence type="ECO:0000313" key="3">
    <source>
        <dbReference type="Proteomes" id="UP000321926"/>
    </source>
</evidence>
<comment type="caution">
    <text evidence="2">The sequence shown here is derived from an EMBL/GenBank/DDBJ whole genome shotgun (WGS) entry which is preliminary data.</text>
</comment>
<dbReference type="AlphaFoldDB" id="A0A5C8JKY7"/>
<dbReference type="OrthoDB" id="850482at2"/>
<keyword evidence="3" id="KW-1185">Reference proteome</keyword>
<gene>
    <name evidence="2" type="ORF">FVR03_14185</name>
</gene>
<feature type="transmembrane region" description="Helical" evidence="1">
    <location>
        <begin position="153"/>
        <end position="172"/>
    </location>
</feature>
<feature type="transmembrane region" description="Helical" evidence="1">
    <location>
        <begin position="44"/>
        <end position="67"/>
    </location>
</feature>
<keyword evidence="1" id="KW-0472">Membrane</keyword>
<dbReference type="EMBL" id="VRTY01000053">
    <property type="protein sequence ID" value="TXK38132.1"/>
    <property type="molecule type" value="Genomic_DNA"/>
</dbReference>
<dbReference type="RefSeq" id="WP_147922420.1">
    <property type="nucleotide sequence ID" value="NZ_VRTY01000053.1"/>
</dbReference>
<protein>
    <recommendedName>
        <fullName evidence="4">DUF998 domain-containing protein</fullName>
    </recommendedName>
</protein>
<feature type="transmembrane region" description="Helical" evidence="1">
    <location>
        <begin position="184"/>
        <end position="206"/>
    </location>
</feature>
<evidence type="ECO:0008006" key="4">
    <source>
        <dbReference type="Google" id="ProtNLM"/>
    </source>
</evidence>
<keyword evidence="1" id="KW-0812">Transmembrane</keyword>
<feature type="transmembrane region" description="Helical" evidence="1">
    <location>
        <begin position="116"/>
        <end position="133"/>
    </location>
</feature>
<proteinExistence type="predicted"/>
<keyword evidence="1" id="KW-1133">Transmembrane helix</keyword>
<feature type="transmembrane region" description="Helical" evidence="1">
    <location>
        <begin position="226"/>
        <end position="243"/>
    </location>
</feature>
<accession>A0A5C8JKY7</accession>
<dbReference type="Proteomes" id="UP000321926">
    <property type="component" value="Unassembled WGS sequence"/>
</dbReference>
<evidence type="ECO:0000256" key="1">
    <source>
        <dbReference type="SAM" id="Phobius"/>
    </source>
</evidence>